<dbReference type="GO" id="GO:0050605">
    <property type="term" value="F:superoxide reductase activity"/>
    <property type="evidence" value="ECO:0007669"/>
    <property type="project" value="UniProtKB-EC"/>
</dbReference>
<keyword evidence="4" id="KW-0249">Electron transport</keyword>
<protein>
    <submittedName>
        <fullName evidence="7">Desulfoferrodoxin</fullName>
        <ecNumber evidence="7">1.15.1.2</ecNumber>
    </submittedName>
</protein>
<reference evidence="7" key="1">
    <citation type="submission" date="2019-08" db="EMBL/GenBank/DDBJ databases">
        <authorList>
            <person name="Kucharzyk K."/>
            <person name="Murdoch R.W."/>
            <person name="Higgins S."/>
            <person name="Loffler F."/>
        </authorList>
    </citation>
    <scope>NUCLEOTIDE SEQUENCE</scope>
</reference>
<proteinExistence type="inferred from homology"/>
<dbReference type="InterPro" id="IPR036073">
    <property type="entry name" value="Desulfoferrodoxin_Fe-bd_dom_sf"/>
</dbReference>
<dbReference type="InterPro" id="IPR051233">
    <property type="entry name" value="Desulfoferrodoxin_SOR"/>
</dbReference>
<evidence type="ECO:0000256" key="2">
    <source>
        <dbReference type="ARBA" id="ARBA00022448"/>
    </source>
</evidence>
<dbReference type="GO" id="GO:0005506">
    <property type="term" value="F:iron ion binding"/>
    <property type="evidence" value="ECO:0007669"/>
    <property type="project" value="InterPro"/>
</dbReference>
<keyword evidence="7" id="KW-0560">Oxidoreductase</keyword>
<evidence type="ECO:0000256" key="3">
    <source>
        <dbReference type="ARBA" id="ARBA00022723"/>
    </source>
</evidence>
<organism evidence="7">
    <name type="scientific">bioreactor metagenome</name>
    <dbReference type="NCBI Taxonomy" id="1076179"/>
    <lineage>
        <taxon>unclassified sequences</taxon>
        <taxon>metagenomes</taxon>
        <taxon>ecological metagenomes</taxon>
    </lineage>
</organism>
<evidence type="ECO:0000256" key="4">
    <source>
        <dbReference type="ARBA" id="ARBA00022982"/>
    </source>
</evidence>
<gene>
    <name evidence="7" type="primary">dfx_26</name>
    <name evidence="7" type="ORF">SDC9_149458</name>
</gene>
<dbReference type="EC" id="1.15.1.2" evidence="7"/>
<keyword evidence="3" id="KW-0479">Metal-binding</keyword>
<name>A0A645ENM2_9ZZZZ</name>
<sequence>MKFYICKHCKNIITYIMPSGVKVICCGEEMTELIPGAVDAALEKHVPVVTKDGNKVTVEVGSVAHPMIPEHYITFIAIETKQGSEIKYLKAGDAPKAEFLIADGDEFVAAYAYCNLHGLWKA</sequence>
<dbReference type="Gene3D" id="2.60.40.730">
    <property type="entry name" value="SOR catalytic domain"/>
    <property type="match status" value="1"/>
</dbReference>
<dbReference type="AlphaFoldDB" id="A0A645ENM2"/>
<evidence type="ECO:0000259" key="6">
    <source>
        <dbReference type="Pfam" id="PF01880"/>
    </source>
</evidence>
<comment type="caution">
    <text evidence="7">The sequence shown here is derived from an EMBL/GenBank/DDBJ whole genome shotgun (WGS) entry which is preliminary data.</text>
</comment>
<dbReference type="SUPFAM" id="SSF49367">
    <property type="entry name" value="Superoxide reductase-like"/>
    <property type="match status" value="1"/>
</dbReference>
<keyword evidence="2" id="KW-0813">Transport</keyword>
<accession>A0A645ENM2</accession>
<evidence type="ECO:0000313" key="7">
    <source>
        <dbReference type="EMBL" id="MPN02244.1"/>
    </source>
</evidence>
<dbReference type="EMBL" id="VSSQ01048196">
    <property type="protein sequence ID" value="MPN02244.1"/>
    <property type="molecule type" value="Genomic_DNA"/>
</dbReference>
<dbReference type="Pfam" id="PF01880">
    <property type="entry name" value="Desulfoferrodox"/>
    <property type="match status" value="1"/>
</dbReference>
<dbReference type="PANTHER" id="PTHR36541">
    <property type="entry name" value="SUPEROXIDE REDUCTASE-RELATED"/>
    <property type="match status" value="1"/>
</dbReference>
<comment type="similarity">
    <text evidence="1">Belongs to the desulfoferrodoxin family.</text>
</comment>
<evidence type="ECO:0000256" key="5">
    <source>
        <dbReference type="ARBA" id="ARBA00023004"/>
    </source>
</evidence>
<feature type="domain" description="Desulfoferrodoxin ferrous iron-binding" evidence="6">
    <location>
        <begin position="39"/>
        <end position="121"/>
    </location>
</feature>
<evidence type="ECO:0000256" key="1">
    <source>
        <dbReference type="ARBA" id="ARBA00005941"/>
    </source>
</evidence>
<keyword evidence="5" id="KW-0408">Iron</keyword>
<dbReference type="PANTHER" id="PTHR36541:SF1">
    <property type="entry name" value="SUPEROXIDE REDUCTASE-RELATED"/>
    <property type="match status" value="1"/>
</dbReference>
<dbReference type="NCBIfam" id="TIGR00332">
    <property type="entry name" value="neela_ferrous"/>
    <property type="match status" value="1"/>
</dbReference>
<dbReference type="SUPFAM" id="SSF57802">
    <property type="entry name" value="Rubredoxin-like"/>
    <property type="match status" value="1"/>
</dbReference>
<dbReference type="InterPro" id="IPR002742">
    <property type="entry name" value="Desulfoferrodoxin_Fe-bd_dom"/>
</dbReference>